<dbReference type="SUPFAM" id="SSF51338">
    <property type="entry name" value="Composite domain of metallo-dependent hydrolases"/>
    <property type="match status" value="1"/>
</dbReference>
<feature type="domain" description="Amidohydrolase 3" evidence="2">
    <location>
        <begin position="96"/>
        <end position="557"/>
    </location>
</feature>
<dbReference type="InterPro" id="IPR032466">
    <property type="entry name" value="Metal_Hydrolase"/>
</dbReference>
<evidence type="ECO:0000256" key="1">
    <source>
        <dbReference type="SAM" id="SignalP"/>
    </source>
</evidence>
<feature type="chain" id="PRO_5042275375" evidence="1">
    <location>
        <begin position="18"/>
        <end position="564"/>
    </location>
</feature>
<dbReference type="GO" id="GO:0016810">
    <property type="term" value="F:hydrolase activity, acting on carbon-nitrogen (but not peptide) bonds"/>
    <property type="evidence" value="ECO:0007669"/>
    <property type="project" value="InterPro"/>
</dbReference>
<dbReference type="PANTHER" id="PTHR22642:SF21">
    <property type="entry name" value="PERIPLASMIC PROTEIN"/>
    <property type="match status" value="1"/>
</dbReference>
<dbReference type="EMBL" id="JARJCW010000023">
    <property type="protein sequence ID" value="KAJ7212710.1"/>
    <property type="molecule type" value="Genomic_DNA"/>
</dbReference>
<gene>
    <name evidence="3" type="ORF">GGX14DRAFT_446872</name>
</gene>
<dbReference type="PANTHER" id="PTHR22642">
    <property type="entry name" value="IMIDAZOLONEPROPIONASE"/>
    <property type="match status" value="1"/>
</dbReference>
<keyword evidence="1" id="KW-0732">Signal</keyword>
<protein>
    <submittedName>
        <fullName evidence="3">Amidohydrolase family-domain-containing protein</fullName>
    </submittedName>
</protein>
<dbReference type="Gene3D" id="3.20.20.140">
    <property type="entry name" value="Metal-dependent hydrolases"/>
    <property type="match status" value="1"/>
</dbReference>
<evidence type="ECO:0000313" key="3">
    <source>
        <dbReference type="EMBL" id="KAJ7212710.1"/>
    </source>
</evidence>
<sequence length="564" mass="61089">MLLPSYILLILVQLCASNPVTNDGLVGADNLVFTNAQQSIEGNFNGNLLLINGQIHTMSANDDVVSVVAIKYGKIVYLGGSQTDAEQALQGTHPRLIDLHGRVAIPGLIDCHNHIVLMGNRPGHHTPLENAYSIADVQDTYMQRAAGVPPGEFITTIGGFHPNQFRETRLPTLAELDEAAPDNPVFISIGFFGPATTNSLGKKFFESLAPDPVVVAANGTITVFLENNKALLALRQRLTFSERERGVRDAMAYATSLGVTTHLDQGAFQATGSPLIDGSAHENNYAMHLPFLSVYDDGEGTVRLRINFLHMDESADVPALTQRLMNAFRFFGNDMVRTGAIGEFIAANYSGGPVFEEAGRRIARAGWRAEVHSLTETDYQTEIQGFEVVDAEVGIKDLRWVVAHVPFITEEYLARLKKLMGGVNLSAFQYLAGTGPNSGPPYRMVVDSGIPAGIGGDGMQIAMMNPWVQIYYATTGKSALGEQINEGQQISRLEALHLYTRANQWFLGGPDEKLLGALEVGRLGDIVVLSDDYFSVADDQLRNLTSVLTVVGGVVVHHSAVLGQ</sequence>
<dbReference type="Gene3D" id="3.10.310.70">
    <property type="match status" value="1"/>
</dbReference>
<evidence type="ECO:0000259" key="2">
    <source>
        <dbReference type="Pfam" id="PF07969"/>
    </source>
</evidence>
<dbReference type="Pfam" id="PF07969">
    <property type="entry name" value="Amidohydro_3"/>
    <property type="match status" value="1"/>
</dbReference>
<dbReference type="SUPFAM" id="SSF51556">
    <property type="entry name" value="Metallo-dependent hydrolases"/>
    <property type="match status" value="1"/>
</dbReference>
<reference evidence="3" key="1">
    <citation type="submission" date="2023-03" db="EMBL/GenBank/DDBJ databases">
        <title>Massive genome expansion in bonnet fungi (Mycena s.s.) driven by repeated elements and novel gene families across ecological guilds.</title>
        <authorList>
            <consortium name="Lawrence Berkeley National Laboratory"/>
            <person name="Harder C.B."/>
            <person name="Miyauchi S."/>
            <person name="Viragh M."/>
            <person name="Kuo A."/>
            <person name="Thoen E."/>
            <person name="Andreopoulos B."/>
            <person name="Lu D."/>
            <person name="Skrede I."/>
            <person name="Drula E."/>
            <person name="Henrissat B."/>
            <person name="Morin E."/>
            <person name="Kohler A."/>
            <person name="Barry K."/>
            <person name="LaButti K."/>
            <person name="Morin E."/>
            <person name="Salamov A."/>
            <person name="Lipzen A."/>
            <person name="Mereny Z."/>
            <person name="Hegedus B."/>
            <person name="Baldrian P."/>
            <person name="Stursova M."/>
            <person name="Weitz H."/>
            <person name="Taylor A."/>
            <person name="Grigoriev I.V."/>
            <person name="Nagy L.G."/>
            <person name="Martin F."/>
            <person name="Kauserud H."/>
        </authorList>
    </citation>
    <scope>NUCLEOTIDE SEQUENCE</scope>
    <source>
        <strain evidence="3">9144</strain>
    </source>
</reference>
<dbReference type="InterPro" id="IPR013108">
    <property type="entry name" value="Amidohydro_3"/>
</dbReference>
<organism evidence="3 4">
    <name type="scientific">Mycena pura</name>
    <dbReference type="NCBI Taxonomy" id="153505"/>
    <lineage>
        <taxon>Eukaryota</taxon>
        <taxon>Fungi</taxon>
        <taxon>Dikarya</taxon>
        <taxon>Basidiomycota</taxon>
        <taxon>Agaricomycotina</taxon>
        <taxon>Agaricomycetes</taxon>
        <taxon>Agaricomycetidae</taxon>
        <taxon>Agaricales</taxon>
        <taxon>Marasmiineae</taxon>
        <taxon>Mycenaceae</taxon>
        <taxon>Mycena</taxon>
    </lineage>
</organism>
<keyword evidence="4" id="KW-1185">Reference proteome</keyword>
<accession>A0AAD6VKL3</accession>
<feature type="signal peptide" evidence="1">
    <location>
        <begin position="1"/>
        <end position="17"/>
    </location>
</feature>
<dbReference type="Proteomes" id="UP001219525">
    <property type="component" value="Unassembled WGS sequence"/>
</dbReference>
<name>A0AAD6VKL3_9AGAR</name>
<dbReference type="AlphaFoldDB" id="A0AAD6VKL3"/>
<comment type="caution">
    <text evidence="3">The sequence shown here is derived from an EMBL/GenBank/DDBJ whole genome shotgun (WGS) entry which is preliminary data.</text>
</comment>
<dbReference type="Gene3D" id="2.30.40.10">
    <property type="entry name" value="Urease, subunit C, domain 1"/>
    <property type="match status" value="1"/>
</dbReference>
<proteinExistence type="predicted"/>
<evidence type="ECO:0000313" key="4">
    <source>
        <dbReference type="Proteomes" id="UP001219525"/>
    </source>
</evidence>
<dbReference type="InterPro" id="IPR011059">
    <property type="entry name" value="Metal-dep_hydrolase_composite"/>
</dbReference>